<dbReference type="EMBL" id="KQ085924">
    <property type="protein sequence ID" value="KLO15803.1"/>
    <property type="molecule type" value="Genomic_DNA"/>
</dbReference>
<accession>A0A0H2S1Y5</accession>
<proteinExistence type="predicted"/>
<name>A0A0H2S1Y5_9AGAM</name>
<sequence length="147" mass="17416">MRIDLRSDSADFVTSPIIENRNGDADYRQGRKVRIDSRNGFASLRSSQAKAYISITNEQNNEAFFTSVDNFVEDGIYTGQRIRFERHNWEQLVTDFERIATQVVINPNSKTGRELYLRIQLLWCCVESYVPRFFRECQKRYLKYESH</sequence>
<dbReference type="AlphaFoldDB" id="A0A0H2S1Y5"/>
<organism evidence="1 2">
    <name type="scientific">Schizopora paradoxa</name>
    <dbReference type="NCBI Taxonomy" id="27342"/>
    <lineage>
        <taxon>Eukaryota</taxon>
        <taxon>Fungi</taxon>
        <taxon>Dikarya</taxon>
        <taxon>Basidiomycota</taxon>
        <taxon>Agaricomycotina</taxon>
        <taxon>Agaricomycetes</taxon>
        <taxon>Hymenochaetales</taxon>
        <taxon>Schizoporaceae</taxon>
        <taxon>Schizopora</taxon>
    </lineage>
</organism>
<gene>
    <name evidence="1" type="ORF">SCHPADRAFT_244255</name>
</gene>
<reference evidence="1 2" key="1">
    <citation type="submission" date="2015-04" db="EMBL/GenBank/DDBJ databases">
        <title>Complete genome sequence of Schizopora paradoxa KUC8140, a cosmopolitan wood degrader in East Asia.</title>
        <authorList>
            <consortium name="DOE Joint Genome Institute"/>
            <person name="Min B."/>
            <person name="Park H."/>
            <person name="Jang Y."/>
            <person name="Kim J.-J."/>
            <person name="Kim K.H."/>
            <person name="Pangilinan J."/>
            <person name="Lipzen A."/>
            <person name="Riley R."/>
            <person name="Grigoriev I.V."/>
            <person name="Spatafora J.W."/>
            <person name="Choi I.-G."/>
        </authorList>
    </citation>
    <scope>NUCLEOTIDE SEQUENCE [LARGE SCALE GENOMIC DNA]</scope>
    <source>
        <strain evidence="1 2">KUC8140</strain>
    </source>
</reference>
<dbReference type="Proteomes" id="UP000053477">
    <property type="component" value="Unassembled WGS sequence"/>
</dbReference>
<dbReference type="InParanoid" id="A0A0H2S1Y5"/>
<protein>
    <submittedName>
        <fullName evidence="1">Uncharacterized protein</fullName>
    </submittedName>
</protein>
<evidence type="ECO:0000313" key="2">
    <source>
        <dbReference type="Proteomes" id="UP000053477"/>
    </source>
</evidence>
<keyword evidence="2" id="KW-1185">Reference proteome</keyword>
<evidence type="ECO:0000313" key="1">
    <source>
        <dbReference type="EMBL" id="KLO15803.1"/>
    </source>
</evidence>